<feature type="domain" description="DUF7918" evidence="2">
    <location>
        <begin position="43"/>
        <end position="235"/>
    </location>
</feature>
<feature type="compositionally biased region" description="Low complexity" evidence="1">
    <location>
        <begin position="306"/>
        <end position="319"/>
    </location>
</feature>
<evidence type="ECO:0000313" key="4">
    <source>
        <dbReference type="Proteomes" id="UP001176521"/>
    </source>
</evidence>
<evidence type="ECO:0000313" key="3">
    <source>
        <dbReference type="EMBL" id="KAK0531549.1"/>
    </source>
</evidence>
<accession>A0AAN6GDB7</accession>
<proteinExistence type="predicted"/>
<dbReference type="Proteomes" id="UP001176521">
    <property type="component" value="Unassembled WGS sequence"/>
</dbReference>
<protein>
    <recommendedName>
        <fullName evidence="2">DUF7918 domain-containing protein</fullName>
    </recommendedName>
</protein>
<dbReference type="AlphaFoldDB" id="A0AAN6GDB7"/>
<sequence>MDRRRSHRLALVPSAPAPMQRQARQGNDILRFDTFTCQMLNKDGTPMQVYAIKTEGQRVECFVEAVEGESFSMRVDCLGTPWQHKSTMILGEEKMRSFTHLPHQWPRTYRHRRIAKDRGQQFIFSKVETTDDENGIRDPAEAARLGIAMIRILRAKEIKKLPKDKQRYKSSGMLEANPIAETAKKIGAVQFQVGPSIQVRKHGQASCNIDRRIPAIEFAFHCATRIGLELLGYVPKLITQDDNKTAPSSTAAIVGAAAGLSQREVQDSGAGPSKRRREDEDVDFDLEEARLREELKRLEQRREAARASQAQGSSSGSSAAVKNEPRAFDFSNGGTSADPFEIDDLSDW</sequence>
<keyword evidence="4" id="KW-1185">Reference proteome</keyword>
<gene>
    <name evidence="3" type="ORF">OC842_003585</name>
</gene>
<name>A0AAN6GDB7_9BASI</name>
<dbReference type="InterPro" id="IPR057678">
    <property type="entry name" value="DUF7918"/>
</dbReference>
<comment type="caution">
    <text evidence="3">The sequence shown here is derived from an EMBL/GenBank/DDBJ whole genome shotgun (WGS) entry which is preliminary data.</text>
</comment>
<feature type="region of interest" description="Disordered" evidence="1">
    <location>
        <begin position="300"/>
        <end position="348"/>
    </location>
</feature>
<organism evidence="3 4">
    <name type="scientific">Tilletia horrida</name>
    <dbReference type="NCBI Taxonomy" id="155126"/>
    <lineage>
        <taxon>Eukaryota</taxon>
        <taxon>Fungi</taxon>
        <taxon>Dikarya</taxon>
        <taxon>Basidiomycota</taxon>
        <taxon>Ustilaginomycotina</taxon>
        <taxon>Exobasidiomycetes</taxon>
        <taxon>Tilletiales</taxon>
        <taxon>Tilletiaceae</taxon>
        <taxon>Tilletia</taxon>
    </lineage>
</organism>
<reference evidence="3" key="1">
    <citation type="journal article" date="2023" name="PhytoFront">
        <title>Draft Genome Resources of Seven Strains of Tilletia horrida, Causal Agent of Kernel Smut of Rice.</title>
        <authorList>
            <person name="Khanal S."/>
            <person name="Antony Babu S."/>
            <person name="Zhou X.G."/>
        </authorList>
    </citation>
    <scope>NUCLEOTIDE SEQUENCE</scope>
    <source>
        <strain evidence="3">TX3</strain>
    </source>
</reference>
<evidence type="ECO:0000256" key="1">
    <source>
        <dbReference type="SAM" id="MobiDB-lite"/>
    </source>
</evidence>
<dbReference type="EMBL" id="JAPDMQ010000183">
    <property type="protein sequence ID" value="KAK0531549.1"/>
    <property type="molecule type" value="Genomic_DNA"/>
</dbReference>
<evidence type="ECO:0000259" key="2">
    <source>
        <dbReference type="Pfam" id="PF25534"/>
    </source>
</evidence>
<dbReference type="Pfam" id="PF25534">
    <property type="entry name" value="DUF7918"/>
    <property type="match status" value="1"/>
</dbReference>
<feature type="region of interest" description="Disordered" evidence="1">
    <location>
        <begin position="260"/>
        <end position="282"/>
    </location>
</feature>